<dbReference type="RefSeq" id="WP_104430193.1">
    <property type="nucleotide sequence ID" value="NZ_PTIZ01000013.1"/>
</dbReference>
<evidence type="ECO:0000313" key="3">
    <source>
        <dbReference type="Proteomes" id="UP000240010"/>
    </source>
</evidence>
<dbReference type="Proteomes" id="UP000240010">
    <property type="component" value="Unassembled WGS sequence"/>
</dbReference>
<dbReference type="EMBL" id="PTIZ01000013">
    <property type="protein sequence ID" value="PPK73918.1"/>
    <property type="molecule type" value="Genomic_DNA"/>
</dbReference>
<sequence length="506" mass="57456">MDGINNPVGTKKEAAAAINNSTEKATTLPVSVRGDQFWNRLLKSIAEGIVIPVIGVRLFTWGEPDNPKTLQREVAMKLLEIHQVDPSSVILSPNRELHQAVSYLKEKLPDKEFQNLYGDVSDAFDEVVSRPDFHVPHAITRLAAISDFRLLVTTAPYPIFADALRERCALNEIIHSPYAPSVKATDLSSEWESRPGESNLLYLFGKIGSTMVYAIHDEDILEYAHNLLCHGKKVPDRFIAELQQKNLLLIGCNFPDWLSRFFIRLTNTERLSDKKTNAWVVEEMEGQTDLIVFLQSYSNKTEILSNLSPQSFVEELHSRWTERHGGASDPGKGIMPKGPDPNGVIFFISYSRATDLPAAEKLYQTLLNLGVTEREIWFDQDCIEPGVEFQKLIFKGIRVCRYFLPLISSAADQFKEKFFYSEWRAAIERSKFQGFGENVLVMPVIVDEDYKPDSYRNVPREWIERIDFAHAPDGVPDARLRKALIERIREFRSPKKPTAKPTGEAG</sequence>
<feature type="domain" description="TIR" evidence="1">
    <location>
        <begin position="346"/>
        <end position="469"/>
    </location>
</feature>
<proteinExistence type="predicted"/>
<evidence type="ECO:0000259" key="1">
    <source>
        <dbReference type="Pfam" id="PF13676"/>
    </source>
</evidence>
<dbReference type="InterPro" id="IPR035897">
    <property type="entry name" value="Toll_tir_struct_dom_sf"/>
</dbReference>
<dbReference type="Gene3D" id="3.40.50.10140">
    <property type="entry name" value="Toll/interleukin-1 receptor homology (TIR) domain"/>
    <property type="match status" value="1"/>
</dbReference>
<dbReference type="Pfam" id="PF13676">
    <property type="entry name" value="TIR_2"/>
    <property type="match status" value="1"/>
</dbReference>
<evidence type="ECO:0000313" key="2">
    <source>
        <dbReference type="EMBL" id="PPK73918.1"/>
    </source>
</evidence>
<dbReference type="InterPro" id="IPR000157">
    <property type="entry name" value="TIR_dom"/>
</dbReference>
<protein>
    <submittedName>
        <fullName evidence="2">TIR domain-containing protein</fullName>
    </submittedName>
</protein>
<name>A0A2S6H8X3_9GAMM</name>
<gene>
    <name evidence="2" type="ORF">B0F87_11329</name>
</gene>
<dbReference type="AlphaFoldDB" id="A0A2S6H8X3"/>
<dbReference type="GO" id="GO:0007165">
    <property type="term" value="P:signal transduction"/>
    <property type="evidence" value="ECO:0007669"/>
    <property type="project" value="InterPro"/>
</dbReference>
<organism evidence="2 3">
    <name type="scientific">Methylobacter tundripaludum</name>
    <dbReference type="NCBI Taxonomy" id="173365"/>
    <lineage>
        <taxon>Bacteria</taxon>
        <taxon>Pseudomonadati</taxon>
        <taxon>Pseudomonadota</taxon>
        <taxon>Gammaproteobacteria</taxon>
        <taxon>Methylococcales</taxon>
        <taxon>Methylococcaceae</taxon>
        <taxon>Methylobacter</taxon>
    </lineage>
</organism>
<comment type="caution">
    <text evidence="2">The sequence shown here is derived from an EMBL/GenBank/DDBJ whole genome shotgun (WGS) entry which is preliminary data.</text>
</comment>
<accession>A0A2S6H8X3</accession>
<dbReference type="SUPFAM" id="SSF52200">
    <property type="entry name" value="Toll/Interleukin receptor TIR domain"/>
    <property type="match status" value="1"/>
</dbReference>
<reference evidence="2 3" key="1">
    <citation type="submission" date="2018-02" db="EMBL/GenBank/DDBJ databases">
        <title>Subsurface microbial communities from deep shales in Ohio and West Virginia, USA.</title>
        <authorList>
            <person name="Wrighton K."/>
        </authorList>
    </citation>
    <scope>NUCLEOTIDE SEQUENCE [LARGE SCALE GENOMIC DNA]</scope>
    <source>
        <strain evidence="2 3">OWC-DMM</strain>
    </source>
</reference>